<reference evidence="2 3" key="1">
    <citation type="journal article" date="2023" name="Plants (Basel)">
        <title>Bridging the Gap: Combining Genomics and Transcriptomics Approaches to Understand Stylosanthes scabra, an Orphan Legume from the Brazilian Caatinga.</title>
        <authorList>
            <person name="Ferreira-Neto J.R.C."/>
            <person name="da Silva M.D."/>
            <person name="Binneck E."/>
            <person name="de Melo N.F."/>
            <person name="da Silva R.H."/>
            <person name="de Melo A.L.T.M."/>
            <person name="Pandolfi V."/>
            <person name="Bustamante F.O."/>
            <person name="Brasileiro-Vidal A.C."/>
            <person name="Benko-Iseppon A.M."/>
        </authorList>
    </citation>
    <scope>NUCLEOTIDE SEQUENCE [LARGE SCALE GENOMIC DNA]</scope>
    <source>
        <tissue evidence="2">Leaves</tissue>
    </source>
</reference>
<proteinExistence type="predicted"/>
<comment type="caution">
    <text evidence="2">The sequence shown here is derived from an EMBL/GenBank/DDBJ whole genome shotgun (WGS) entry which is preliminary data.</text>
</comment>
<feature type="compositionally biased region" description="Low complexity" evidence="1">
    <location>
        <begin position="92"/>
        <end position="104"/>
    </location>
</feature>
<feature type="compositionally biased region" description="Gly residues" evidence="1">
    <location>
        <begin position="65"/>
        <end position="79"/>
    </location>
</feature>
<protein>
    <submittedName>
        <fullName evidence="2">Uncharacterized protein</fullName>
    </submittedName>
</protein>
<accession>A0ABU6S8I4</accession>
<evidence type="ECO:0000256" key="1">
    <source>
        <dbReference type="SAM" id="MobiDB-lite"/>
    </source>
</evidence>
<feature type="region of interest" description="Disordered" evidence="1">
    <location>
        <begin position="64"/>
        <end position="128"/>
    </location>
</feature>
<evidence type="ECO:0000313" key="2">
    <source>
        <dbReference type="EMBL" id="MED6132348.1"/>
    </source>
</evidence>
<organism evidence="2 3">
    <name type="scientific">Stylosanthes scabra</name>
    <dbReference type="NCBI Taxonomy" id="79078"/>
    <lineage>
        <taxon>Eukaryota</taxon>
        <taxon>Viridiplantae</taxon>
        <taxon>Streptophyta</taxon>
        <taxon>Embryophyta</taxon>
        <taxon>Tracheophyta</taxon>
        <taxon>Spermatophyta</taxon>
        <taxon>Magnoliopsida</taxon>
        <taxon>eudicotyledons</taxon>
        <taxon>Gunneridae</taxon>
        <taxon>Pentapetalae</taxon>
        <taxon>rosids</taxon>
        <taxon>fabids</taxon>
        <taxon>Fabales</taxon>
        <taxon>Fabaceae</taxon>
        <taxon>Papilionoideae</taxon>
        <taxon>50 kb inversion clade</taxon>
        <taxon>dalbergioids sensu lato</taxon>
        <taxon>Dalbergieae</taxon>
        <taxon>Pterocarpus clade</taxon>
        <taxon>Stylosanthes</taxon>
    </lineage>
</organism>
<dbReference type="EMBL" id="JASCZI010060469">
    <property type="protein sequence ID" value="MED6132348.1"/>
    <property type="molecule type" value="Genomic_DNA"/>
</dbReference>
<dbReference type="Proteomes" id="UP001341840">
    <property type="component" value="Unassembled WGS sequence"/>
</dbReference>
<gene>
    <name evidence="2" type="ORF">PIB30_018186</name>
</gene>
<name>A0ABU6S8I4_9FABA</name>
<sequence>MEEFGTRTECLVTQASEMRSVIPQQRSKLETQSNGGELRRLCSVTATVEGFGNRRELGTMAPFGTSGGGGSMNGGGSGGSPRQNHSLPRPPFLRNLLSLRSSLPGDRRRRGPGYQPWRRRNDGATAAAGSATMTRLVAAAVLHTTPLSLRSSLSISTRQRRDGSPFSLPAPSPSSFLPSLSLILTFSRHSISVCVCVSIEIRIPIWELGLGFQIGNFGNLVINRKGKDNLGNSIKLGG</sequence>
<evidence type="ECO:0000313" key="3">
    <source>
        <dbReference type="Proteomes" id="UP001341840"/>
    </source>
</evidence>
<keyword evidence="3" id="KW-1185">Reference proteome</keyword>